<sequence>MNILVLNGSPRKNGNTEIMADAFIEGARKRGHMVEKVNLGNRKIAPCLACEFCFTHNGVCVQKDDMAEILDKVDSADMIVFASPVYWFSISAQLKAAIDRLYARARKGFNIRYAVLLLDSASDGVYRSAIAAYEDICAYLRWEDKGILTVPGMDTKGDMERSEGVKKAYDLGRSLASISVTSSLSFDVWAESVT</sequence>
<dbReference type="KEGG" id="byl:A4V09_00220"/>
<gene>
    <name evidence="4" type="ORF">A4V09_00220</name>
</gene>
<protein>
    <submittedName>
        <fullName evidence="4">Flavodoxin</fullName>
    </submittedName>
</protein>
<keyword evidence="5" id="KW-1185">Reference proteome</keyword>
<name>A0A1C7I5P6_9FIRM</name>
<dbReference type="PANTHER" id="PTHR43278:SF2">
    <property type="entry name" value="IRON-SULFUR FLAVOPROTEIN"/>
    <property type="match status" value="1"/>
</dbReference>
<dbReference type="Pfam" id="PF03358">
    <property type="entry name" value="FMN_red"/>
    <property type="match status" value="1"/>
</dbReference>
<dbReference type="PANTHER" id="PTHR43278">
    <property type="entry name" value="NAD(P)H-DEPENDENT FMN-CONTAINING OXIDOREDUCTASE YWQN-RELATED"/>
    <property type="match status" value="1"/>
</dbReference>
<dbReference type="InterPro" id="IPR051796">
    <property type="entry name" value="ISF_SsuE-like"/>
</dbReference>
<dbReference type="Gene3D" id="3.40.50.360">
    <property type="match status" value="1"/>
</dbReference>
<dbReference type="EMBL" id="CP015405">
    <property type="protein sequence ID" value="ANU74338.1"/>
    <property type="molecule type" value="Genomic_DNA"/>
</dbReference>
<dbReference type="Proteomes" id="UP000092574">
    <property type="component" value="Chromosome"/>
</dbReference>
<dbReference type="OrthoDB" id="9805976at2"/>
<evidence type="ECO:0000313" key="5">
    <source>
        <dbReference type="Proteomes" id="UP000092574"/>
    </source>
</evidence>
<dbReference type="GO" id="GO:0016491">
    <property type="term" value="F:oxidoreductase activity"/>
    <property type="evidence" value="ECO:0007669"/>
    <property type="project" value="InterPro"/>
</dbReference>
<feature type="domain" description="NADPH-dependent FMN reductase-like" evidence="3">
    <location>
        <begin position="1"/>
        <end position="124"/>
    </location>
</feature>
<proteinExistence type="predicted"/>
<reference evidence="4" key="1">
    <citation type="submission" date="2017-04" db="EMBL/GenBank/DDBJ databases">
        <title>Complete Genome Sequences of Twelve Strains of a Stable Defined Moderately Diverse Mouse Microbiota 2 (sDMDMm2).</title>
        <authorList>
            <person name="Uchimura Y."/>
            <person name="Wyss M."/>
            <person name="Brugiroux S."/>
            <person name="Limenitakis J.P."/>
            <person name="Stecher B."/>
            <person name="McCoy K.D."/>
            <person name="Macpherson A.J."/>
        </authorList>
    </citation>
    <scope>NUCLEOTIDE SEQUENCE</scope>
    <source>
        <strain evidence="4">YL58</strain>
    </source>
</reference>
<organism evidence="4 5">
    <name type="scientific">Blautia pseudococcoides</name>
    <dbReference type="NCBI Taxonomy" id="1796616"/>
    <lineage>
        <taxon>Bacteria</taxon>
        <taxon>Bacillati</taxon>
        <taxon>Bacillota</taxon>
        <taxon>Clostridia</taxon>
        <taxon>Lachnospirales</taxon>
        <taxon>Lachnospiraceae</taxon>
        <taxon>Blautia</taxon>
    </lineage>
</organism>
<accession>A0A1C7I5P6</accession>
<dbReference type="AlphaFoldDB" id="A0A1C7I5P6"/>
<evidence type="ECO:0000256" key="1">
    <source>
        <dbReference type="ARBA" id="ARBA00022630"/>
    </source>
</evidence>
<evidence type="ECO:0000259" key="3">
    <source>
        <dbReference type="Pfam" id="PF03358"/>
    </source>
</evidence>
<dbReference type="SUPFAM" id="SSF52218">
    <property type="entry name" value="Flavoproteins"/>
    <property type="match status" value="1"/>
</dbReference>
<keyword evidence="1" id="KW-0285">Flavoprotein</keyword>
<dbReference type="InterPro" id="IPR029039">
    <property type="entry name" value="Flavoprotein-like_sf"/>
</dbReference>
<dbReference type="InterPro" id="IPR005025">
    <property type="entry name" value="FMN_Rdtase-like_dom"/>
</dbReference>
<evidence type="ECO:0000313" key="4">
    <source>
        <dbReference type="EMBL" id="ANU74338.1"/>
    </source>
</evidence>
<dbReference type="RefSeq" id="WP_065540572.1">
    <property type="nucleotide sequence ID" value="NZ_CP015405.2"/>
</dbReference>
<keyword evidence="2" id="KW-0288">FMN</keyword>
<evidence type="ECO:0000256" key="2">
    <source>
        <dbReference type="ARBA" id="ARBA00022643"/>
    </source>
</evidence>